<accession>A0A8A1LZL2</accession>
<evidence type="ECO:0000256" key="1">
    <source>
        <dbReference type="SAM" id="MobiDB-lite"/>
    </source>
</evidence>
<dbReference type="EMBL" id="CP069109">
    <property type="protein sequence ID" value="QSS57973.1"/>
    <property type="molecule type" value="Genomic_DNA"/>
</dbReference>
<feature type="compositionally biased region" description="Basic and acidic residues" evidence="1">
    <location>
        <begin position="121"/>
        <end position="131"/>
    </location>
</feature>
<dbReference type="Proteomes" id="UP000663671">
    <property type="component" value="Chromosome 2"/>
</dbReference>
<feature type="region of interest" description="Disordered" evidence="1">
    <location>
        <begin position="89"/>
        <end position="131"/>
    </location>
</feature>
<organism evidence="2 3">
    <name type="scientific">Ajellomyces capsulatus</name>
    <name type="common">Darling's disease fungus</name>
    <name type="synonym">Histoplasma capsulatum</name>
    <dbReference type="NCBI Taxonomy" id="5037"/>
    <lineage>
        <taxon>Eukaryota</taxon>
        <taxon>Fungi</taxon>
        <taxon>Dikarya</taxon>
        <taxon>Ascomycota</taxon>
        <taxon>Pezizomycotina</taxon>
        <taxon>Eurotiomycetes</taxon>
        <taxon>Eurotiomycetidae</taxon>
        <taxon>Onygenales</taxon>
        <taxon>Ajellomycetaceae</taxon>
        <taxon>Histoplasma</taxon>
    </lineage>
</organism>
<dbReference type="OrthoDB" id="10605271at2759"/>
<reference evidence="2" key="1">
    <citation type="submission" date="2021-01" db="EMBL/GenBank/DDBJ databases">
        <title>Chromosome-level genome assembly of a human fungal pathogen reveals clustering of transcriptionally co-regulated genes.</title>
        <authorList>
            <person name="Voorhies M."/>
            <person name="Cohen S."/>
            <person name="Shea T.P."/>
            <person name="Petrus S."/>
            <person name="Munoz J.F."/>
            <person name="Poplawski S."/>
            <person name="Goldman W.E."/>
            <person name="Michael T."/>
            <person name="Cuomo C.A."/>
            <person name="Sil A."/>
            <person name="Beyhan S."/>
        </authorList>
    </citation>
    <scope>NUCLEOTIDE SEQUENCE</scope>
    <source>
        <strain evidence="2">WU24</strain>
    </source>
</reference>
<name>A0A8A1LZL2_AJECA</name>
<evidence type="ECO:0000313" key="3">
    <source>
        <dbReference type="Proteomes" id="UP000663671"/>
    </source>
</evidence>
<gene>
    <name evidence="2" type="ORF">I7I51_07392</name>
</gene>
<dbReference type="VEuPathDB" id="FungiDB:I7I51_07392"/>
<evidence type="ECO:0000313" key="2">
    <source>
        <dbReference type="EMBL" id="QSS57973.1"/>
    </source>
</evidence>
<proteinExistence type="predicted"/>
<sequence length="199" mass="23210">MQPSISKEVKKSWSERNSLVQMCYRRKGTLRRMLRSYFDDCRCRGVYLLIHEDNRYFTIKFSEDDGLNSHFPPPDKDIVSHLQPQKDASLTKTQEKLYPPPSRTTCESYPKPRKSKKKRQGKQERKPEERTLVECPLTIPFQQMYKPLGPAPCLEPICNHADAPMRPSTGDWTWNAPQWLGTNSSKQLGVRGRSVRWPT</sequence>
<protein>
    <submittedName>
        <fullName evidence="2">Uncharacterized protein</fullName>
    </submittedName>
</protein>
<dbReference type="AlphaFoldDB" id="A0A8A1LZL2"/>
<feature type="compositionally biased region" description="Basic residues" evidence="1">
    <location>
        <begin position="111"/>
        <end position="120"/>
    </location>
</feature>